<organism evidence="8 9">
    <name type="scientific">Fusarium duplospermum</name>
    <dbReference type="NCBI Taxonomy" id="1325734"/>
    <lineage>
        <taxon>Eukaryota</taxon>
        <taxon>Fungi</taxon>
        <taxon>Dikarya</taxon>
        <taxon>Ascomycota</taxon>
        <taxon>Pezizomycotina</taxon>
        <taxon>Sordariomycetes</taxon>
        <taxon>Hypocreomycetidae</taxon>
        <taxon>Hypocreales</taxon>
        <taxon>Nectriaceae</taxon>
        <taxon>Fusarium</taxon>
        <taxon>Fusarium solani species complex</taxon>
    </lineage>
</organism>
<gene>
    <name evidence="8" type="ORF">CEP54_001311</name>
</gene>
<feature type="transmembrane region" description="Helical" evidence="6">
    <location>
        <begin position="190"/>
        <end position="211"/>
    </location>
</feature>
<feature type="transmembrane region" description="Helical" evidence="6">
    <location>
        <begin position="372"/>
        <end position="398"/>
    </location>
</feature>
<feature type="transmembrane region" description="Helical" evidence="6">
    <location>
        <begin position="318"/>
        <end position="337"/>
    </location>
</feature>
<feature type="transmembrane region" description="Helical" evidence="6">
    <location>
        <begin position="97"/>
        <end position="118"/>
    </location>
</feature>
<protein>
    <recommendedName>
        <fullName evidence="7">Major facilitator superfamily (MFS) profile domain-containing protein</fullName>
    </recommendedName>
</protein>
<dbReference type="PANTHER" id="PTHR48022:SF15">
    <property type="entry name" value="ALPHA-GLUCOSIDE TRANSPORTER, PUTATIVE (AFU_ORTHOLOGUE AFUA_5G00500)-RELATED"/>
    <property type="match status" value="1"/>
</dbReference>
<keyword evidence="3 6" id="KW-0812">Transmembrane</keyword>
<feature type="transmembrane region" description="Helical" evidence="6">
    <location>
        <begin position="344"/>
        <end position="366"/>
    </location>
</feature>
<feature type="transmembrane region" description="Helical" evidence="6">
    <location>
        <begin position="283"/>
        <end position="306"/>
    </location>
</feature>
<evidence type="ECO:0000256" key="4">
    <source>
        <dbReference type="ARBA" id="ARBA00022989"/>
    </source>
</evidence>
<keyword evidence="9" id="KW-1185">Reference proteome</keyword>
<evidence type="ECO:0000256" key="1">
    <source>
        <dbReference type="ARBA" id="ARBA00004141"/>
    </source>
</evidence>
<sequence>MHPILCISLLQILPKDLTSEAAARGQGVSGYEELTPWQTVMKFKMNCLICTAMTISAATDGYQIGLIGNIIANAGFIAQFGTQHTGDGGVVLASSVLSVWASLGSVGQIIGMVTLPFITDRFGRKISMYWYWLLLAISVAIECFAKTWGVWTVAKVFGGIGVGCLQSTIPAYISEVAPVRVMLEKDPNDYLTPVYTQWSQIGLMLIIYLLVPESPAWLASKGKAEQAKKSLNTIYRGVDGFDVDHQYNLLLINIEHEREIAAEKNREKWYAIFRGRDGLRTVISCWTLMAQQFIGLGIFFGYATYFFQQAGLRDPFKITYITSDINILFSIVVIAVSDTIGRRWLANTGTAICWVCCVVVGILGVVPQVKATNYVFVLFACIWNIGLVANGATGWGFIGEISSQRLRPYTAGFAAASTCVVGVVMGILIPYMVNAHEWNWGLKTSWLFAGLGAPFTLAMWFLIPETAGRSAAELDELFERKIKPWRFHKTVTATQRMVELNKEERE</sequence>
<dbReference type="AlphaFoldDB" id="A0A428R1C9"/>
<feature type="domain" description="Major facilitator superfamily (MFS) profile" evidence="7">
    <location>
        <begin position="49"/>
        <end position="467"/>
    </location>
</feature>
<evidence type="ECO:0000256" key="6">
    <source>
        <dbReference type="SAM" id="Phobius"/>
    </source>
</evidence>
<evidence type="ECO:0000256" key="2">
    <source>
        <dbReference type="ARBA" id="ARBA00010992"/>
    </source>
</evidence>
<feature type="transmembrane region" description="Helical" evidence="6">
    <location>
        <begin position="130"/>
        <end position="151"/>
    </location>
</feature>
<evidence type="ECO:0000259" key="7">
    <source>
        <dbReference type="PROSITE" id="PS50850"/>
    </source>
</evidence>
<dbReference type="InterPro" id="IPR050360">
    <property type="entry name" value="MFS_Sugar_Transporters"/>
</dbReference>
<name>A0A428R1C9_9HYPO</name>
<comment type="caution">
    <text evidence="8">The sequence shown here is derived from an EMBL/GenBank/DDBJ whole genome shotgun (WGS) entry which is preliminary data.</text>
</comment>
<dbReference type="PANTHER" id="PTHR48022">
    <property type="entry name" value="PLASTIDIC GLUCOSE TRANSPORTER 4"/>
    <property type="match status" value="1"/>
</dbReference>
<reference evidence="8 9" key="1">
    <citation type="submission" date="2017-06" db="EMBL/GenBank/DDBJ databases">
        <title>Comparative genomic analysis of Ambrosia Fusariam Clade fungi.</title>
        <authorList>
            <person name="Stajich J.E."/>
            <person name="Carrillo J."/>
            <person name="Kijimoto T."/>
            <person name="Eskalen A."/>
            <person name="O'Donnell K."/>
            <person name="Kasson M."/>
        </authorList>
    </citation>
    <scope>NUCLEOTIDE SEQUENCE [LARGE SCALE GENOMIC DNA]</scope>
    <source>
        <strain evidence="8 9">NRRL62584</strain>
    </source>
</reference>
<dbReference type="OrthoDB" id="2544694at2759"/>
<feature type="transmembrane region" description="Helical" evidence="6">
    <location>
        <begin position="445"/>
        <end position="463"/>
    </location>
</feature>
<keyword evidence="4 6" id="KW-1133">Transmembrane helix</keyword>
<dbReference type="GO" id="GO:0005351">
    <property type="term" value="F:carbohydrate:proton symporter activity"/>
    <property type="evidence" value="ECO:0007669"/>
    <property type="project" value="TreeGrafter"/>
</dbReference>
<evidence type="ECO:0000313" key="8">
    <source>
        <dbReference type="EMBL" id="RSL71454.1"/>
    </source>
</evidence>
<evidence type="ECO:0000313" key="9">
    <source>
        <dbReference type="Proteomes" id="UP000288168"/>
    </source>
</evidence>
<dbReference type="PROSITE" id="PS50850">
    <property type="entry name" value="MFS"/>
    <property type="match status" value="1"/>
</dbReference>
<feature type="transmembrane region" description="Helical" evidence="6">
    <location>
        <begin position="410"/>
        <end position="433"/>
    </location>
</feature>
<comment type="subcellular location">
    <subcellularLocation>
        <location evidence="1">Membrane</location>
        <topology evidence="1">Multi-pass membrane protein</topology>
    </subcellularLocation>
</comment>
<dbReference type="GO" id="GO:0016020">
    <property type="term" value="C:membrane"/>
    <property type="evidence" value="ECO:0007669"/>
    <property type="project" value="UniProtKB-SubCell"/>
</dbReference>
<comment type="similarity">
    <text evidence="2">Belongs to the major facilitator superfamily. Sugar transporter (TC 2.A.1.1) family.</text>
</comment>
<dbReference type="Proteomes" id="UP000288168">
    <property type="component" value="Unassembled WGS sequence"/>
</dbReference>
<dbReference type="SUPFAM" id="SSF103473">
    <property type="entry name" value="MFS general substrate transporter"/>
    <property type="match status" value="1"/>
</dbReference>
<proteinExistence type="inferred from homology"/>
<evidence type="ECO:0000256" key="3">
    <source>
        <dbReference type="ARBA" id="ARBA00022692"/>
    </source>
</evidence>
<evidence type="ECO:0000256" key="5">
    <source>
        <dbReference type="ARBA" id="ARBA00023136"/>
    </source>
</evidence>
<keyword evidence="5 6" id="KW-0472">Membrane</keyword>
<dbReference type="InterPro" id="IPR020846">
    <property type="entry name" value="MFS_dom"/>
</dbReference>
<dbReference type="Pfam" id="PF00083">
    <property type="entry name" value="Sugar_tr"/>
    <property type="match status" value="2"/>
</dbReference>
<dbReference type="Gene3D" id="1.20.1250.20">
    <property type="entry name" value="MFS general substrate transporter like domains"/>
    <property type="match status" value="2"/>
</dbReference>
<dbReference type="EMBL" id="NKCI01000006">
    <property type="protein sequence ID" value="RSL71454.1"/>
    <property type="molecule type" value="Genomic_DNA"/>
</dbReference>
<dbReference type="InterPro" id="IPR036259">
    <property type="entry name" value="MFS_trans_sf"/>
</dbReference>
<accession>A0A428R1C9</accession>
<dbReference type="InterPro" id="IPR005828">
    <property type="entry name" value="MFS_sugar_transport-like"/>
</dbReference>